<keyword evidence="4" id="KW-1185">Reference proteome</keyword>
<dbReference type="PANTHER" id="PTHR10582">
    <property type="entry name" value="TRANSIENT RECEPTOR POTENTIAL ION CHANNEL PROTEIN"/>
    <property type="match status" value="1"/>
</dbReference>
<dbReference type="EMBL" id="CAJVPQ010005877">
    <property type="protein sequence ID" value="CAG8677149.1"/>
    <property type="molecule type" value="Genomic_DNA"/>
</dbReference>
<dbReference type="AlphaFoldDB" id="A0A9N9EHB1"/>
<sequence>MIFHLNTEKWTIENNYVVSGIPCEKFENCIWKGVVNSDKSLFAIYLKHLSPLHNSFLLYVYSMKNGLQVSSRQVVLEGEDIKIQFLESNNLEVLVLYSLDKENERIIYMIMDPYETAYECVDEYDIQEFLPHGSKVTNYTIVEPPTSQYSKVILSCGGKIKLIDFIVPEKIIKMLNELYDQMKRNPNLAIYSSFKVIRDSYEGTIKNFKKDDGIIAVGKKLKWKIITFGSLFVYNKTEQDKYGICQIKQIDQLQNEPILGLKRLKLDIQGLIILDNDDLVCYDKSGIIIFGFNETSSNIVLKYFYHDVRTFLNCKSLPSPNLNLLNNLDEDISCIISELLHARKYIIEMSDEMINNAIIYNEREMLRTCLYKLYELLTNDIVNHYRFCSFITKYLQMLNLEFNTYYSRFISITLIVPNPCIHKTYFSDRTKMVGYTDHPNTVQVYKHNDFQNVWNSILNFCCSTSYKKAQSTRVISLIIPYLGFTKYPPKYNFWSDLLKPKGNQFVAMDDKIFYECWNAEALLNFKWNTFGKYYFFLMWGSFSTFLLTFGIVTTLSSSVISNDGRDIALLISIILGLIHIVHEIRQIIWDWTKYITDPWNWFDEPVVNVDPNNPWNLVTEYKSVSPNGQISSEPILIQQPEDSLNQFSTYETSLFAMYLFLTGDSSALSSWSYKANPFMAILLTLFSFLVVIYLMNLFIGLLNLEIEENRSHSLFLLQKAKVLAEIEMFLLLPNQRRWRHWFPDVIYYEAPIEDVKQLITKIDYSLPSNSTPHISNELRRLADMEVLNKGPMTKADCDNLMTKSDCKDLMNRFMTRDDWKNSKIELLNEIRILLDENFGGKGKENFEKSDSNDDLIINIKDN</sequence>
<accession>A0A9N9EHB1</accession>
<keyword evidence="2" id="KW-0812">Transmembrane</keyword>
<proteinExistence type="predicted"/>
<feature type="transmembrane region" description="Helical" evidence="2">
    <location>
        <begin position="678"/>
        <end position="704"/>
    </location>
</feature>
<dbReference type="GO" id="GO:0098703">
    <property type="term" value="P:calcium ion import across plasma membrane"/>
    <property type="evidence" value="ECO:0007669"/>
    <property type="project" value="TreeGrafter"/>
</dbReference>
<evidence type="ECO:0000256" key="1">
    <source>
        <dbReference type="ARBA" id="ARBA00022737"/>
    </source>
</evidence>
<protein>
    <submittedName>
        <fullName evidence="3">12056_t:CDS:1</fullName>
    </submittedName>
</protein>
<dbReference type="Proteomes" id="UP000789570">
    <property type="component" value="Unassembled WGS sequence"/>
</dbReference>
<dbReference type="GO" id="GO:0005886">
    <property type="term" value="C:plasma membrane"/>
    <property type="evidence" value="ECO:0007669"/>
    <property type="project" value="TreeGrafter"/>
</dbReference>
<name>A0A9N9EHB1_9GLOM</name>
<dbReference type="OrthoDB" id="2441454at2759"/>
<evidence type="ECO:0000313" key="4">
    <source>
        <dbReference type="Proteomes" id="UP000789570"/>
    </source>
</evidence>
<gene>
    <name evidence="3" type="ORF">FCALED_LOCUS12311</name>
</gene>
<comment type="caution">
    <text evidence="3">The sequence shown here is derived from an EMBL/GenBank/DDBJ whole genome shotgun (WGS) entry which is preliminary data.</text>
</comment>
<keyword evidence="2" id="KW-0472">Membrane</keyword>
<dbReference type="GO" id="GO:0005216">
    <property type="term" value="F:monoatomic ion channel activity"/>
    <property type="evidence" value="ECO:0007669"/>
    <property type="project" value="InterPro"/>
</dbReference>
<dbReference type="PANTHER" id="PTHR10582:SF2">
    <property type="entry name" value="INACTIVE"/>
    <property type="match status" value="1"/>
</dbReference>
<dbReference type="InterPro" id="IPR024862">
    <property type="entry name" value="TRPV"/>
</dbReference>
<evidence type="ECO:0000313" key="3">
    <source>
        <dbReference type="EMBL" id="CAG8677149.1"/>
    </source>
</evidence>
<keyword evidence="1" id="KW-0677">Repeat</keyword>
<feature type="transmembrane region" description="Helical" evidence="2">
    <location>
        <begin position="567"/>
        <end position="588"/>
    </location>
</feature>
<feature type="transmembrane region" description="Helical" evidence="2">
    <location>
        <begin position="533"/>
        <end position="555"/>
    </location>
</feature>
<keyword evidence="2" id="KW-1133">Transmembrane helix</keyword>
<evidence type="ECO:0000256" key="2">
    <source>
        <dbReference type="SAM" id="Phobius"/>
    </source>
</evidence>
<reference evidence="3" key="1">
    <citation type="submission" date="2021-06" db="EMBL/GenBank/DDBJ databases">
        <authorList>
            <person name="Kallberg Y."/>
            <person name="Tangrot J."/>
            <person name="Rosling A."/>
        </authorList>
    </citation>
    <scope>NUCLEOTIDE SEQUENCE</scope>
    <source>
        <strain evidence="3">UK204</strain>
    </source>
</reference>
<organism evidence="3 4">
    <name type="scientific">Funneliformis caledonium</name>
    <dbReference type="NCBI Taxonomy" id="1117310"/>
    <lineage>
        <taxon>Eukaryota</taxon>
        <taxon>Fungi</taxon>
        <taxon>Fungi incertae sedis</taxon>
        <taxon>Mucoromycota</taxon>
        <taxon>Glomeromycotina</taxon>
        <taxon>Glomeromycetes</taxon>
        <taxon>Glomerales</taxon>
        <taxon>Glomeraceae</taxon>
        <taxon>Funneliformis</taxon>
    </lineage>
</organism>